<proteinExistence type="predicted"/>
<evidence type="ECO:0000256" key="1">
    <source>
        <dbReference type="SAM" id="MobiDB-lite"/>
    </source>
</evidence>
<gene>
    <name evidence="2" type="ORF">AB5J49_39480</name>
</gene>
<protein>
    <submittedName>
        <fullName evidence="2">Uncharacterized protein</fullName>
    </submittedName>
</protein>
<feature type="region of interest" description="Disordered" evidence="1">
    <location>
        <begin position="37"/>
        <end position="113"/>
    </location>
</feature>
<dbReference type="AlphaFoldDB" id="A0AB39QBP0"/>
<dbReference type="EMBL" id="CP163439">
    <property type="protein sequence ID" value="XDQ38960.1"/>
    <property type="molecule type" value="Genomic_DNA"/>
</dbReference>
<feature type="compositionally biased region" description="Basic and acidic residues" evidence="1">
    <location>
        <begin position="37"/>
        <end position="47"/>
    </location>
</feature>
<dbReference type="RefSeq" id="WP_369173696.1">
    <property type="nucleotide sequence ID" value="NZ_CP163439.1"/>
</dbReference>
<accession>A0AB39QBP0</accession>
<evidence type="ECO:0000313" key="2">
    <source>
        <dbReference type="EMBL" id="XDQ38960.1"/>
    </source>
</evidence>
<sequence>MEPQYGESVAERFGALAAMHLAEARAITPVAAMHDDFHAGKRDDGRAPDGLCGARHRRRPVTSTTPSPSPVPEVHERDGPCQAVSRSFPGRRRYGIWPRVPAAQQTWGGTGRG</sequence>
<name>A0AB39QBP0_9ACTN</name>
<reference evidence="2" key="1">
    <citation type="submission" date="2024-07" db="EMBL/GenBank/DDBJ databases">
        <authorList>
            <person name="Yu S.T."/>
        </authorList>
    </citation>
    <scope>NUCLEOTIDE SEQUENCE</scope>
    <source>
        <strain evidence="2">R28</strain>
    </source>
</reference>
<organism evidence="2">
    <name type="scientific">Streptomyces sp. R28</name>
    <dbReference type="NCBI Taxonomy" id="3238628"/>
    <lineage>
        <taxon>Bacteria</taxon>
        <taxon>Bacillati</taxon>
        <taxon>Actinomycetota</taxon>
        <taxon>Actinomycetes</taxon>
        <taxon>Kitasatosporales</taxon>
        <taxon>Streptomycetaceae</taxon>
        <taxon>Streptomyces</taxon>
    </lineage>
</organism>